<gene>
    <name evidence="1" type="ORF">NTEN_LOCUS20524</name>
</gene>
<dbReference type="EMBL" id="CADCXU010030249">
    <property type="protein sequence ID" value="CAB0016306.1"/>
    <property type="molecule type" value="Genomic_DNA"/>
</dbReference>
<evidence type="ECO:0000313" key="2">
    <source>
        <dbReference type="Proteomes" id="UP000479000"/>
    </source>
</evidence>
<dbReference type="Proteomes" id="UP000479000">
    <property type="component" value="Unassembled WGS sequence"/>
</dbReference>
<keyword evidence="2" id="KW-1185">Reference proteome</keyword>
<accession>A0A6H5HEJ6</accession>
<proteinExistence type="predicted"/>
<evidence type="ECO:0000313" key="1">
    <source>
        <dbReference type="EMBL" id="CAB0016306.1"/>
    </source>
</evidence>
<organism evidence="1 2">
    <name type="scientific">Nesidiocoris tenuis</name>
    <dbReference type="NCBI Taxonomy" id="355587"/>
    <lineage>
        <taxon>Eukaryota</taxon>
        <taxon>Metazoa</taxon>
        <taxon>Ecdysozoa</taxon>
        <taxon>Arthropoda</taxon>
        <taxon>Hexapoda</taxon>
        <taxon>Insecta</taxon>
        <taxon>Pterygota</taxon>
        <taxon>Neoptera</taxon>
        <taxon>Paraneoptera</taxon>
        <taxon>Hemiptera</taxon>
        <taxon>Heteroptera</taxon>
        <taxon>Panheteroptera</taxon>
        <taxon>Cimicomorpha</taxon>
        <taxon>Miridae</taxon>
        <taxon>Dicyphina</taxon>
        <taxon>Nesidiocoris</taxon>
    </lineage>
</organism>
<feature type="non-terminal residue" evidence="1">
    <location>
        <position position="1"/>
    </location>
</feature>
<name>A0A6H5HEJ6_9HEMI</name>
<protein>
    <submittedName>
        <fullName evidence="1">Uncharacterized protein</fullName>
    </submittedName>
</protein>
<reference evidence="1 2" key="1">
    <citation type="submission" date="2020-02" db="EMBL/GenBank/DDBJ databases">
        <authorList>
            <person name="Ferguson B K."/>
        </authorList>
    </citation>
    <scope>NUCLEOTIDE SEQUENCE [LARGE SCALE GENOMIC DNA]</scope>
</reference>
<dbReference type="AlphaFoldDB" id="A0A6H5HEJ6"/>
<sequence length="167" mass="19524">PETNVTEGTIGRAVIFRSFTPNRPKVWPCLRVWTWRGLLRSPRRRSEPAKRPSTMPVWASTPHLQNLGYRWRARKIFYKFTVQAVFQQRIKLAENCAKVENWPIFWKPPFFLRWPQKSAGPVRACQCWMHPVEQVAGAVASFTCPRVSMACLAFRIVYCLNREARCS</sequence>